<keyword evidence="2" id="KW-1133">Transmembrane helix</keyword>
<evidence type="ECO:0000313" key="3">
    <source>
        <dbReference type="EMBL" id="MBX73281.1"/>
    </source>
</evidence>
<feature type="region of interest" description="Disordered" evidence="1">
    <location>
        <begin position="1"/>
        <end position="22"/>
    </location>
</feature>
<keyword evidence="2" id="KW-0812">Transmembrane</keyword>
<protein>
    <submittedName>
        <fullName evidence="3">Uncharacterized protein MANES_03G078900</fullName>
    </submittedName>
</protein>
<name>A0A2P2R271_RHIMU</name>
<dbReference type="EMBL" id="GGEC01092797">
    <property type="protein sequence ID" value="MBX73281.1"/>
    <property type="molecule type" value="Transcribed_RNA"/>
</dbReference>
<reference evidence="3" key="1">
    <citation type="submission" date="2018-02" db="EMBL/GenBank/DDBJ databases">
        <title>Rhizophora mucronata_Transcriptome.</title>
        <authorList>
            <person name="Meera S.P."/>
            <person name="Sreeshan A."/>
            <person name="Augustine A."/>
        </authorList>
    </citation>
    <scope>NUCLEOTIDE SEQUENCE</scope>
    <source>
        <tissue evidence="3">Leaf</tissue>
    </source>
</reference>
<keyword evidence="2" id="KW-0472">Membrane</keyword>
<accession>A0A2P2R271</accession>
<evidence type="ECO:0000256" key="2">
    <source>
        <dbReference type="SAM" id="Phobius"/>
    </source>
</evidence>
<sequence length="73" mass="8597">MSLNPTRKRRWRRRRRRPSKGHRIRIASSEAQILGIDSARTLCCENNFILLSFFVSIQLCLMVDYITGNIRGF</sequence>
<feature type="transmembrane region" description="Helical" evidence="2">
    <location>
        <begin position="49"/>
        <end position="67"/>
    </location>
</feature>
<organism evidence="3">
    <name type="scientific">Rhizophora mucronata</name>
    <name type="common">Asiatic mangrove</name>
    <dbReference type="NCBI Taxonomy" id="61149"/>
    <lineage>
        <taxon>Eukaryota</taxon>
        <taxon>Viridiplantae</taxon>
        <taxon>Streptophyta</taxon>
        <taxon>Embryophyta</taxon>
        <taxon>Tracheophyta</taxon>
        <taxon>Spermatophyta</taxon>
        <taxon>Magnoliopsida</taxon>
        <taxon>eudicotyledons</taxon>
        <taxon>Gunneridae</taxon>
        <taxon>Pentapetalae</taxon>
        <taxon>rosids</taxon>
        <taxon>fabids</taxon>
        <taxon>Malpighiales</taxon>
        <taxon>Rhizophoraceae</taxon>
        <taxon>Rhizophora</taxon>
    </lineage>
</organism>
<evidence type="ECO:0000256" key="1">
    <source>
        <dbReference type="SAM" id="MobiDB-lite"/>
    </source>
</evidence>
<proteinExistence type="predicted"/>
<dbReference type="AlphaFoldDB" id="A0A2P2R271"/>